<evidence type="ECO:0000313" key="6">
    <source>
        <dbReference type="EMBL" id="CDH47416.1"/>
    </source>
</evidence>
<keyword evidence="2" id="KW-0238">DNA-binding</keyword>
<dbReference type="Gene3D" id="1.10.1240.10">
    <property type="entry name" value="Methionine synthase domain"/>
    <property type="match status" value="1"/>
</dbReference>
<dbReference type="GO" id="GO:0031419">
    <property type="term" value="F:cobalamin binding"/>
    <property type="evidence" value="ECO:0007669"/>
    <property type="project" value="InterPro"/>
</dbReference>
<dbReference type="CDD" id="cd01104">
    <property type="entry name" value="HTH_MlrA-CarA"/>
    <property type="match status" value="1"/>
</dbReference>
<dbReference type="InterPro" id="IPR036724">
    <property type="entry name" value="Cobalamin-bd_sf"/>
</dbReference>
<gene>
    <name evidence="6" type="ORF">BN874_800009</name>
</gene>
<proteinExistence type="predicted"/>
<evidence type="ECO:0000256" key="2">
    <source>
        <dbReference type="ARBA" id="ARBA00023125"/>
    </source>
</evidence>
<dbReference type="Proteomes" id="UP000019184">
    <property type="component" value="Unassembled WGS sequence"/>
</dbReference>
<dbReference type="GO" id="GO:0003700">
    <property type="term" value="F:DNA-binding transcription factor activity"/>
    <property type="evidence" value="ECO:0007669"/>
    <property type="project" value="InterPro"/>
</dbReference>
<dbReference type="InterPro" id="IPR006158">
    <property type="entry name" value="Cobalamin-bd"/>
</dbReference>
<dbReference type="SUPFAM" id="SSF46955">
    <property type="entry name" value="Putative DNA-binding domain"/>
    <property type="match status" value="1"/>
</dbReference>
<dbReference type="PANTHER" id="PTHR30204:SF67">
    <property type="entry name" value="HTH-TYPE TRANSCRIPTIONAL REGULATOR MLRA-RELATED"/>
    <property type="match status" value="1"/>
</dbReference>
<keyword evidence="7" id="KW-1185">Reference proteome</keyword>
<dbReference type="InterPro" id="IPR047057">
    <property type="entry name" value="MerR_fam"/>
</dbReference>
<dbReference type="PROSITE" id="PS51332">
    <property type="entry name" value="B12_BINDING"/>
    <property type="match status" value="1"/>
</dbReference>
<dbReference type="GO" id="GO:0003677">
    <property type="term" value="F:DNA binding"/>
    <property type="evidence" value="ECO:0007669"/>
    <property type="project" value="UniProtKB-KW"/>
</dbReference>
<comment type="caution">
    <text evidence="6">The sequence shown here is derived from an EMBL/GenBank/DDBJ whole genome shotgun (WGS) entry which is preliminary data.</text>
</comment>
<dbReference type="InterPro" id="IPR000551">
    <property type="entry name" value="MerR-type_HTH_dom"/>
</dbReference>
<dbReference type="SMART" id="SM00422">
    <property type="entry name" value="HTH_MERR"/>
    <property type="match status" value="1"/>
</dbReference>
<dbReference type="EMBL" id="CBTK010000299">
    <property type="protein sequence ID" value="CDH47416.1"/>
    <property type="molecule type" value="Genomic_DNA"/>
</dbReference>
<feature type="domain" description="B12-binding" evidence="5">
    <location>
        <begin position="187"/>
        <end position="310"/>
    </location>
</feature>
<dbReference type="GO" id="GO:0046872">
    <property type="term" value="F:metal ion binding"/>
    <property type="evidence" value="ECO:0007669"/>
    <property type="project" value="InterPro"/>
</dbReference>
<feature type="domain" description="HTH merR-type" evidence="4">
    <location>
        <begin position="15"/>
        <end position="84"/>
    </location>
</feature>
<evidence type="ECO:0000259" key="4">
    <source>
        <dbReference type="PROSITE" id="PS50937"/>
    </source>
</evidence>
<dbReference type="PANTHER" id="PTHR30204">
    <property type="entry name" value="REDOX-CYCLING DRUG-SENSING TRANSCRIPTIONAL ACTIVATOR SOXR"/>
    <property type="match status" value="1"/>
</dbReference>
<name>A0A7U7GG22_9GAMM</name>
<protein>
    <submittedName>
        <fullName evidence="6">Transcriptional regulator, MerR family</fullName>
    </submittedName>
</protein>
<dbReference type="AlphaFoldDB" id="A0A7U7GG22"/>
<dbReference type="InterPro" id="IPR003759">
    <property type="entry name" value="Cbl-bd_cap"/>
</dbReference>
<dbReference type="Gene3D" id="1.10.1660.10">
    <property type="match status" value="1"/>
</dbReference>
<evidence type="ECO:0000313" key="7">
    <source>
        <dbReference type="Proteomes" id="UP000019184"/>
    </source>
</evidence>
<accession>A0A7U7GG22</accession>
<dbReference type="InterPro" id="IPR036594">
    <property type="entry name" value="Meth_synthase_dom"/>
</dbReference>
<evidence type="ECO:0000259" key="5">
    <source>
        <dbReference type="PROSITE" id="PS51332"/>
    </source>
</evidence>
<sequence length="310" mass="34117">MKANNSNHGLPDDGLVPIRTVSSLTGVNSVTLRAWERRYELVKPIRTPKGHRLYTMAHVDLIHQVVALLDNGMSIGQVRQVLETDKTRPGPVPEPTTPFDLWLNYQDRLLRAVAAFDDGELGEVYHEVLSLYPVDIVTHRLIMPLLRELGERWMQGSGSIAEEHFFSVFLRNKLGARFHHLSRNRAGPKLLAAGLPGEQHEVGLLLFALAALDRDYQVVLLGPNTPLLELPPVVERVAIQAIVLSGSADIAAPVIEQELPSLCRMVAMPVFIGGRITDHCFDAITAAGAIPLGDDLNLALRGIDATLARR</sequence>
<dbReference type="Gene3D" id="3.40.50.280">
    <property type="entry name" value="Cobalamin-binding domain"/>
    <property type="match status" value="1"/>
</dbReference>
<dbReference type="SUPFAM" id="SSF52242">
    <property type="entry name" value="Cobalamin (vitamin B12)-binding domain"/>
    <property type="match status" value="1"/>
</dbReference>
<keyword evidence="3" id="KW-0804">Transcription</keyword>
<dbReference type="PROSITE" id="PS50937">
    <property type="entry name" value="HTH_MERR_2"/>
    <property type="match status" value="1"/>
</dbReference>
<dbReference type="InterPro" id="IPR009061">
    <property type="entry name" value="DNA-bd_dom_put_sf"/>
</dbReference>
<dbReference type="Pfam" id="PF02607">
    <property type="entry name" value="B12-binding_2"/>
    <property type="match status" value="1"/>
</dbReference>
<dbReference type="Pfam" id="PF13411">
    <property type="entry name" value="MerR_1"/>
    <property type="match status" value="1"/>
</dbReference>
<keyword evidence="1" id="KW-0805">Transcription regulation</keyword>
<evidence type="ECO:0000256" key="3">
    <source>
        <dbReference type="ARBA" id="ARBA00023163"/>
    </source>
</evidence>
<reference evidence="6 7" key="1">
    <citation type="journal article" date="2014" name="ISME J.">
        <title>Candidatus Competibacter-lineage genomes retrieved from metagenomes reveal functional metabolic diversity.</title>
        <authorList>
            <person name="McIlroy S.J."/>
            <person name="Albertsen M."/>
            <person name="Andresen E.K."/>
            <person name="Saunders A.M."/>
            <person name="Kristiansen R."/>
            <person name="Stokholm-Bjerregaard M."/>
            <person name="Nielsen K.L."/>
            <person name="Nielsen P.H."/>
        </authorList>
    </citation>
    <scope>NUCLEOTIDE SEQUENCE [LARGE SCALE GENOMIC DNA]</scope>
    <source>
        <strain evidence="6 7">Run_B_J11</strain>
    </source>
</reference>
<evidence type="ECO:0000256" key="1">
    <source>
        <dbReference type="ARBA" id="ARBA00023015"/>
    </source>
</evidence>
<organism evidence="6 7">
    <name type="scientific">Candidatus Contendobacter odensis Run_B_J11</name>
    <dbReference type="NCBI Taxonomy" id="1400861"/>
    <lineage>
        <taxon>Bacteria</taxon>
        <taxon>Pseudomonadati</taxon>
        <taxon>Pseudomonadota</taxon>
        <taxon>Gammaproteobacteria</taxon>
        <taxon>Candidatus Competibacteraceae</taxon>
        <taxon>Candidatus Contendibacter</taxon>
    </lineage>
</organism>